<dbReference type="Proteomes" id="UP000823757">
    <property type="component" value="Unassembled WGS sequence"/>
</dbReference>
<accession>A0A9D9NIX7</accession>
<dbReference type="PANTHER" id="PTHR21299:SF2">
    <property type="entry name" value="CYTIDYLATE KINASE"/>
    <property type="match status" value="1"/>
</dbReference>
<evidence type="ECO:0000313" key="10">
    <source>
        <dbReference type="EMBL" id="MBO8475321.1"/>
    </source>
</evidence>
<comment type="catalytic activity">
    <reaction evidence="6 8">
        <text>dCMP + ATP = dCDP + ADP</text>
        <dbReference type="Rhea" id="RHEA:25094"/>
        <dbReference type="ChEBI" id="CHEBI:30616"/>
        <dbReference type="ChEBI" id="CHEBI:57566"/>
        <dbReference type="ChEBI" id="CHEBI:58593"/>
        <dbReference type="ChEBI" id="CHEBI:456216"/>
        <dbReference type="EC" id="2.7.4.25"/>
    </reaction>
</comment>
<dbReference type="GO" id="GO:0015949">
    <property type="term" value="P:nucleobase-containing small molecule interconversion"/>
    <property type="evidence" value="ECO:0007669"/>
    <property type="project" value="TreeGrafter"/>
</dbReference>
<dbReference type="InterPro" id="IPR011994">
    <property type="entry name" value="Cytidylate_kinase_dom"/>
</dbReference>
<evidence type="ECO:0000256" key="6">
    <source>
        <dbReference type="ARBA" id="ARBA00047615"/>
    </source>
</evidence>
<dbReference type="InterPro" id="IPR027417">
    <property type="entry name" value="P-loop_NTPase"/>
</dbReference>
<protein>
    <recommendedName>
        <fullName evidence="8">Cytidylate kinase</fullName>
        <shortName evidence="8">CK</shortName>
        <ecNumber evidence="8">2.7.4.25</ecNumber>
    </recommendedName>
    <alternativeName>
        <fullName evidence="8">Cytidine monophosphate kinase</fullName>
        <shortName evidence="8">CMP kinase</shortName>
    </alternativeName>
</protein>
<evidence type="ECO:0000256" key="3">
    <source>
        <dbReference type="ARBA" id="ARBA00022741"/>
    </source>
</evidence>
<feature type="binding site" evidence="8">
    <location>
        <begin position="10"/>
        <end position="18"/>
    </location>
    <ligand>
        <name>ATP</name>
        <dbReference type="ChEBI" id="CHEBI:30616"/>
    </ligand>
</feature>
<reference evidence="10" key="1">
    <citation type="submission" date="2020-10" db="EMBL/GenBank/DDBJ databases">
        <authorList>
            <person name="Gilroy R."/>
        </authorList>
    </citation>
    <scope>NUCLEOTIDE SEQUENCE</scope>
    <source>
        <strain evidence="10">B1-13419</strain>
    </source>
</reference>
<keyword evidence="8" id="KW-0963">Cytoplasm</keyword>
<keyword evidence="3 8" id="KW-0547">Nucleotide-binding</keyword>
<dbReference type="AlphaFoldDB" id="A0A9D9NIX7"/>
<evidence type="ECO:0000256" key="8">
    <source>
        <dbReference type="HAMAP-Rule" id="MF_00238"/>
    </source>
</evidence>
<dbReference type="Gene3D" id="3.40.50.300">
    <property type="entry name" value="P-loop containing nucleotide triphosphate hydrolases"/>
    <property type="match status" value="1"/>
</dbReference>
<comment type="subcellular location">
    <subcellularLocation>
        <location evidence="8">Cytoplasm</location>
    </subcellularLocation>
</comment>
<dbReference type="GO" id="GO:0036431">
    <property type="term" value="F:dCMP kinase activity"/>
    <property type="evidence" value="ECO:0007669"/>
    <property type="project" value="InterPro"/>
</dbReference>
<evidence type="ECO:0000256" key="4">
    <source>
        <dbReference type="ARBA" id="ARBA00022777"/>
    </source>
</evidence>
<evidence type="ECO:0000256" key="2">
    <source>
        <dbReference type="ARBA" id="ARBA00022679"/>
    </source>
</evidence>
<evidence type="ECO:0000256" key="1">
    <source>
        <dbReference type="ARBA" id="ARBA00009427"/>
    </source>
</evidence>
<dbReference type="GO" id="GO:0006220">
    <property type="term" value="P:pyrimidine nucleotide metabolic process"/>
    <property type="evidence" value="ECO:0007669"/>
    <property type="project" value="UniProtKB-UniRule"/>
</dbReference>
<comment type="similarity">
    <text evidence="1 8">Belongs to the cytidylate kinase family. Type 1 subfamily.</text>
</comment>
<dbReference type="GO" id="GO:0005524">
    <property type="term" value="F:ATP binding"/>
    <property type="evidence" value="ECO:0007669"/>
    <property type="project" value="UniProtKB-UniRule"/>
</dbReference>
<name>A0A9D9NIX7_9BACT</name>
<dbReference type="SUPFAM" id="SSF52540">
    <property type="entry name" value="P-loop containing nucleoside triphosphate hydrolases"/>
    <property type="match status" value="1"/>
</dbReference>
<dbReference type="EMBL" id="JADIMD010000124">
    <property type="protein sequence ID" value="MBO8475321.1"/>
    <property type="molecule type" value="Genomic_DNA"/>
</dbReference>
<dbReference type="Pfam" id="PF02224">
    <property type="entry name" value="Cytidylate_kin"/>
    <property type="match status" value="1"/>
</dbReference>
<gene>
    <name evidence="8" type="primary">cmk</name>
    <name evidence="10" type="ORF">IAB91_08540</name>
</gene>
<evidence type="ECO:0000259" key="9">
    <source>
        <dbReference type="Pfam" id="PF02224"/>
    </source>
</evidence>
<dbReference type="InterPro" id="IPR003136">
    <property type="entry name" value="Cytidylate_kin"/>
</dbReference>
<dbReference type="EC" id="2.7.4.25" evidence="8"/>
<dbReference type="NCBIfam" id="TIGR00017">
    <property type="entry name" value="cmk"/>
    <property type="match status" value="1"/>
</dbReference>
<reference evidence="10" key="2">
    <citation type="journal article" date="2021" name="PeerJ">
        <title>Extensive microbial diversity within the chicken gut microbiome revealed by metagenomics and culture.</title>
        <authorList>
            <person name="Gilroy R."/>
            <person name="Ravi A."/>
            <person name="Getino M."/>
            <person name="Pursley I."/>
            <person name="Horton D.L."/>
            <person name="Alikhan N.F."/>
            <person name="Baker D."/>
            <person name="Gharbi K."/>
            <person name="Hall N."/>
            <person name="Watson M."/>
            <person name="Adriaenssens E.M."/>
            <person name="Foster-Nyarko E."/>
            <person name="Jarju S."/>
            <person name="Secka A."/>
            <person name="Antonio M."/>
            <person name="Oren A."/>
            <person name="Chaudhuri R.R."/>
            <person name="La Ragione R."/>
            <person name="Hildebrand F."/>
            <person name="Pallen M.J."/>
        </authorList>
    </citation>
    <scope>NUCLEOTIDE SEQUENCE</scope>
    <source>
        <strain evidence="10">B1-13419</strain>
    </source>
</reference>
<comment type="caution">
    <text evidence="10">The sequence shown here is derived from an EMBL/GenBank/DDBJ whole genome shotgun (WGS) entry which is preliminary data.</text>
</comment>
<comment type="catalytic activity">
    <reaction evidence="7 8">
        <text>CMP + ATP = CDP + ADP</text>
        <dbReference type="Rhea" id="RHEA:11600"/>
        <dbReference type="ChEBI" id="CHEBI:30616"/>
        <dbReference type="ChEBI" id="CHEBI:58069"/>
        <dbReference type="ChEBI" id="CHEBI:60377"/>
        <dbReference type="ChEBI" id="CHEBI:456216"/>
        <dbReference type="EC" id="2.7.4.25"/>
    </reaction>
</comment>
<evidence type="ECO:0000313" key="11">
    <source>
        <dbReference type="Proteomes" id="UP000823757"/>
    </source>
</evidence>
<proteinExistence type="inferred from homology"/>
<feature type="domain" description="Cytidylate kinase" evidence="9">
    <location>
        <begin position="6"/>
        <end position="213"/>
    </location>
</feature>
<evidence type="ECO:0000256" key="7">
    <source>
        <dbReference type="ARBA" id="ARBA00048478"/>
    </source>
</evidence>
<keyword evidence="5 8" id="KW-0067">ATP-binding</keyword>
<keyword evidence="4 8" id="KW-0418">Kinase</keyword>
<dbReference type="HAMAP" id="MF_00238">
    <property type="entry name" value="Cytidyl_kinase_type1"/>
    <property type="match status" value="1"/>
</dbReference>
<dbReference type="CDD" id="cd02020">
    <property type="entry name" value="CMPK"/>
    <property type="match status" value="1"/>
</dbReference>
<evidence type="ECO:0000256" key="5">
    <source>
        <dbReference type="ARBA" id="ARBA00022840"/>
    </source>
</evidence>
<organism evidence="10 11">
    <name type="scientific">Candidatus Cryptobacteroides faecigallinarum</name>
    <dbReference type="NCBI Taxonomy" id="2840763"/>
    <lineage>
        <taxon>Bacteria</taxon>
        <taxon>Pseudomonadati</taxon>
        <taxon>Bacteroidota</taxon>
        <taxon>Bacteroidia</taxon>
        <taxon>Bacteroidales</taxon>
        <taxon>Candidatus Cryptobacteroides</taxon>
    </lineage>
</organism>
<dbReference type="GO" id="GO:0005829">
    <property type="term" value="C:cytosol"/>
    <property type="evidence" value="ECO:0007669"/>
    <property type="project" value="TreeGrafter"/>
</dbReference>
<dbReference type="PANTHER" id="PTHR21299">
    <property type="entry name" value="CYTIDYLATE KINASE/PANTOATE-BETA-ALANINE LIGASE"/>
    <property type="match status" value="1"/>
</dbReference>
<keyword evidence="2 8" id="KW-0808">Transferase</keyword>
<sequence>MPDIIIAVDGYSSTGKSTFAKRIASEFSFLYLDSGALYRAVTLYAIEHGIISPSGEIDRQALGRALPGLDIHFEAKEDGSRTYIGGKCVEKEIRTLAVSEKVSPIATVPEVRSFVDERLREFGKKKRVVMDGRDIGTTVFPEAELKIFMVADTAVRARRRADEMIRRGENVNLEEVMKNIKERDFIDSHREVSPLKKAEDAVVLDNSAMTIDEQMVWLRHLISEKFSVKETD</sequence>